<reference evidence="2 3" key="1">
    <citation type="submission" date="2019-05" db="EMBL/GenBank/DDBJ databases">
        <authorList>
            <person name="Qu J.-H."/>
        </authorList>
    </citation>
    <scope>NUCLEOTIDE SEQUENCE [LARGE SCALE GENOMIC DNA]</scope>
    <source>
        <strain evidence="2 3">NS28</strain>
    </source>
</reference>
<dbReference type="OrthoDB" id="5125627at2"/>
<dbReference type="InterPro" id="IPR010699">
    <property type="entry name" value="DUF1275"/>
</dbReference>
<evidence type="ECO:0000256" key="1">
    <source>
        <dbReference type="SAM" id="Phobius"/>
    </source>
</evidence>
<dbReference type="Pfam" id="PF06912">
    <property type="entry name" value="DUF1275"/>
    <property type="match status" value="1"/>
</dbReference>
<keyword evidence="1" id="KW-0812">Transmembrane</keyword>
<organism evidence="2 3">
    <name type="scientific">Dyadobacter flavalbus</name>
    <dbReference type="NCBI Taxonomy" id="2579942"/>
    <lineage>
        <taxon>Bacteria</taxon>
        <taxon>Pseudomonadati</taxon>
        <taxon>Bacteroidota</taxon>
        <taxon>Cytophagia</taxon>
        <taxon>Cytophagales</taxon>
        <taxon>Spirosomataceae</taxon>
        <taxon>Dyadobacter</taxon>
    </lineage>
</organism>
<keyword evidence="1" id="KW-0472">Membrane</keyword>
<dbReference type="AlphaFoldDB" id="A0A5M8QV51"/>
<comment type="caution">
    <text evidence="2">The sequence shown here is derived from an EMBL/GenBank/DDBJ whole genome shotgun (WGS) entry which is preliminary data.</text>
</comment>
<keyword evidence="1" id="KW-1133">Transmembrane helix</keyword>
<feature type="transmembrane region" description="Helical" evidence="1">
    <location>
        <begin position="181"/>
        <end position="197"/>
    </location>
</feature>
<gene>
    <name evidence="2" type="ORF">FEM33_17675</name>
</gene>
<dbReference type="PANTHER" id="PTHR37314:SF5">
    <property type="entry name" value="SLR0142 PROTEIN"/>
    <property type="match status" value="1"/>
</dbReference>
<proteinExistence type="predicted"/>
<dbReference type="EMBL" id="VBSN01000049">
    <property type="protein sequence ID" value="KAA6438516.1"/>
    <property type="molecule type" value="Genomic_DNA"/>
</dbReference>
<feature type="transmembrane region" description="Helical" evidence="1">
    <location>
        <begin position="7"/>
        <end position="29"/>
    </location>
</feature>
<sequence>MEQQKNIWYVTLLLSSVAGFCDTVTFVAADSVFSAHVTGNFIVFAYQMVKGSDAQAWVKLLTFPVFVLSVMVGGWMAARVNNRYTLLFTEGMILILSGIAFMVLTVLEMMDAYSWMLYLLAMLVVFAMGLQNAFGKLYAKETHGPTTMMTGNVTQASLDLGGLLTGGFKDAAVFLSFKKQLSTISGFLIGCLLGALLGKDYGLAAIILPGLGMVTCYKFTQSSK</sequence>
<evidence type="ECO:0000313" key="2">
    <source>
        <dbReference type="EMBL" id="KAA6438516.1"/>
    </source>
</evidence>
<feature type="transmembrane region" description="Helical" evidence="1">
    <location>
        <begin position="112"/>
        <end position="130"/>
    </location>
</feature>
<accession>A0A5M8QV51</accession>
<dbReference type="RefSeq" id="WP_139013318.1">
    <property type="nucleotide sequence ID" value="NZ_VBSN01000049.1"/>
</dbReference>
<protein>
    <submittedName>
        <fullName evidence="2">DUF1275 domain-containing protein</fullName>
    </submittedName>
</protein>
<feature type="transmembrane region" description="Helical" evidence="1">
    <location>
        <begin position="56"/>
        <end position="77"/>
    </location>
</feature>
<keyword evidence="3" id="KW-1185">Reference proteome</keyword>
<evidence type="ECO:0000313" key="3">
    <source>
        <dbReference type="Proteomes" id="UP000323994"/>
    </source>
</evidence>
<feature type="transmembrane region" description="Helical" evidence="1">
    <location>
        <begin position="84"/>
        <end position="106"/>
    </location>
</feature>
<dbReference type="Proteomes" id="UP000323994">
    <property type="component" value="Unassembled WGS sequence"/>
</dbReference>
<name>A0A5M8QV51_9BACT</name>
<dbReference type="PANTHER" id="PTHR37314">
    <property type="entry name" value="SLR0142 PROTEIN"/>
    <property type="match status" value="1"/>
</dbReference>